<comment type="caution">
    <text evidence="4">The sequence shown here is derived from an EMBL/GenBank/DDBJ whole genome shotgun (WGS) entry which is preliminary data.</text>
</comment>
<gene>
    <name evidence="4" type="ORF">RHGRI_003110</name>
</gene>
<sequence length="195" mass="21715">MVTSLQSGLVAEKQEKRKFSRSGQQYQGSSKSGQPFYFYSRGGSSSSGGQGTRNQFQSGGFKCFKCGETGHKSSDCRKATGGRNKALFIEEVTEQGCEDDIPIYDEDICEEIGGDNEEEGYALMIKKTLLTSKDASNEDWLRTNIFYTTCNVGGRVCKMIIDSGSCENVVSQEVVDKLQLKLEEHPHPYILSWRQ</sequence>
<dbReference type="Pfam" id="PF00098">
    <property type="entry name" value="zf-CCHC"/>
    <property type="match status" value="1"/>
</dbReference>
<dbReference type="SMART" id="SM00343">
    <property type="entry name" value="ZnF_C2HC"/>
    <property type="match status" value="1"/>
</dbReference>
<evidence type="ECO:0000256" key="2">
    <source>
        <dbReference type="SAM" id="MobiDB-lite"/>
    </source>
</evidence>
<evidence type="ECO:0000313" key="5">
    <source>
        <dbReference type="Proteomes" id="UP000823749"/>
    </source>
</evidence>
<evidence type="ECO:0000313" key="4">
    <source>
        <dbReference type="EMBL" id="KAG5567817.1"/>
    </source>
</evidence>
<dbReference type="PROSITE" id="PS50158">
    <property type="entry name" value="ZF_CCHC"/>
    <property type="match status" value="1"/>
</dbReference>
<dbReference type="Gene3D" id="2.40.70.10">
    <property type="entry name" value="Acid Proteases"/>
    <property type="match status" value="1"/>
</dbReference>
<dbReference type="Gene3D" id="4.10.60.10">
    <property type="entry name" value="Zinc finger, CCHC-type"/>
    <property type="match status" value="1"/>
</dbReference>
<dbReference type="PANTHER" id="PTHR35046:SF18">
    <property type="entry name" value="RNA-DIRECTED DNA POLYMERASE"/>
    <property type="match status" value="1"/>
</dbReference>
<protein>
    <recommendedName>
        <fullName evidence="3">CCHC-type domain-containing protein</fullName>
    </recommendedName>
</protein>
<keyword evidence="1" id="KW-0863">Zinc-finger</keyword>
<dbReference type="InterPro" id="IPR036875">
    <property type="entry name" value="Znf_CCHC_sf"/>
</dbReference>
<dbReference type="AlphaFoldDB" id="A0AAV6LS36"/>
<dbReference type="SUPFAM" id="SSF57756">
    <property type="entry name" value="Retrovirus zinc finger-like domains"/>
    <property type="match status" value="1"/>
</dbReference>
<reference evidence="4" key="1">
    <citation type="submission" date="2020-08" db="EMBL/GenBank/DDBJ databases">
        <title>Plant Genome Project.</title>
        <authorList>
            <person name="Zhang R.-G."/>
        </authorList>
    </citation>
    <scope>NUCLEOTIDE SEQUENCE</scope>
    <source>
        <strain evidence="4">WSP0</strain>
        <tissue evidence="4">Leaf</tissue>
    </source>
</reference>
<keyword evidence="1" id="KW-0862">Zinc</keyword>
<dbReference type="PANTHER" id="PTHR35046">
    <property type="entry name" value="ZINC KNUCKLE (CCHC-TYPE) FAMILY PROTEIN"/>
    <property type="match status" value="1"/>
</dbReference>
<name>A0AAV6LS36_9ERIC</name>
<accession>A0AAV6LS36</accession>
<dbReference type="InterPro" id="IPR021109">
    <property type="entry name" value="Peptidase_aspartic_dom_sf"/>
</dbReference>
<proteinExistence type="predicted"/>
<evidence type="ECO:0000256" key="1">
    <source>
        <dbReference type="PROSITE-ProRule" id="PRU00047"/>
    </source>
</evidence>
<feature type="compositionally biased region" description="Low complexity" evidence="2">
    <location>
        <begin position="22"/>
        <end position="44"/>
    </location>
</feature>
<feature type="region of interest" description="Disordered" evidence="2">
    <location>
        <begin position="1"/>
        <end position="52"/>
    </location>
</feature>
<dbReference type="Proteomes" id="UP000823749">
    <property type="component" value="Chromosome 1"/>
</dbReference>
<dbReference type="GO" id="GO:0003676">
    <property type="term" value="F:nucleic acid binding"/>
    <property type="evidence" value="ECO:0007669"/>
    <property type="project" value="InterPro"/>
</dbReference>
<evidence type="ECO:0000259" key="3">
    <source>
        <dbReference type="PROSITE" id="PS50158"/>
    </source>
</evidence>
<feature type="domain" description="CCHC-type" evidence="3">
    <location>
        <begin position="62"/>
        <end position="78"/>
    </location>
</feature>
<dbReference type="InterPro" id="IPR001878">
    <property type="entry name" value="Znf_CCHC"/>
</dbReference>
<organism evidence="4 5">
    <name type="scientific">Rhododendron griersonianum</name>
    <dbReference type="NCBI Taxonomy" id="479676"/>
    <lineage>
        <taxon>Eukaryota</taxon>
        <taxon>Viridiplantae</taxon>
        <taxon>Streptophyta</taxon>
        <taxon>Embryophyta</taxon>
        <taxon>Tracheophyta</taxon>
        <taxon>Spermatophyta</taxon>
        <taxon>Magnoliopsida</taxon>
        <taxon>eudicotyledons</taxon>
        <taxon>Gunneridae</taxon>
        <taxon>Pentapetalae</taxon>
        <taxon>asterids</taxon>
        <taxon>Ericales</taxon>
        <taxon>Ericaceae</taxon>
        <taxon>Ericoideae</taxon>
        <taxon>Rhodoreae</taxon>
        <taxon>Rhododendron</taxon>
    </lineage>
</organism>
<keyword evidence="5" id="KW-1185">Reference proteome</keyword>
<dbReference type="CDD" id="cd00303">
    <property type="entry name" value="retropepsin_like"/>
    <property type="match status" value="1"/>
</dbReference>
<keyword evidence="1" id="KW-0479">Metal-binding</keyword>
<dbReference type="GO" id="GO:0008270">
    <property type="term" value="F:zinc ion binding"/>
    <property type="evidence" value="ECO:0007669"/>
    <property type="project" value="UniProtKB-KW"/>
</dbReference>
<dbReference type="EMBL" id="JACTNZ010000001">
    <property type="protein sequence ID" value="KAG5567817.1"/>
    <property type="molecule type" value="Genomic_DNA"/>
</dbReference>